<dbReference type="PROSITE" id="PS50110">
    <property type="entry name" value="RESPONSE_REGULATORY"/>
    <property type="match status" value="1"/>
</dbReference>
<dbReference type="Gene3D" id="3.40.50.2300">
    <property type="match status" value="1"/>
</dbReference>
<gene>
    <name evidence="5" type="ORF">GCM10010334_53800</name>
</gene>
<dbReference type="InterPro" id="IPR036457">
    <property type="entry name" value="PPM-type-like_dom_sf"/>
</dbReference>
<keyword evidence="1" id="KW-0378">Hydrolase</keyword>
<evidence type="ECO:0000313" key="6">
    <source>
        <dbReference type="Proteomes" id="UP000638353"/>
    </source>
</evidence>
<dbReference type="GO" id="GO:0016791">
    <property type="term" value="F:phosphatase activity"/>
    <property type="evidence" value="ECO:0007669"/>
    <property type="project" value="TreeGrafter"/>
</dbReference>
<dbReference type="Pfam" id="PF07228">
    <property type="entry name" value="SpoIIE"/>
    <property type="match status" value="1"/>
</dbReference>
<organism evidence="5 6">
    <name type="scientific">Streptomyces finlayi</name>
    <dbReference type="NCBI Taxonomy" id="67296"/>
    <lineage>
        <taxon>Bacteria</taxon>
        <taxon>Bacillati</taxon>
        <taxon>Actinomycetota</taxon>
        <taxon>Actinomycetes</taxon>
        <taxon>Kitasatosporales</taxon>
        <taxon>Streptomycetaceae</taxon>
        <taxon>Streptomyces</taxon>
    </lineage>
</organism>
<reference evidence="5" key="2">
    <citation type="submission" date="2020-09" db="EMBL/GenBank/DDBJ databases">
        <authorList>
            <person name="Sun Q."/>
            <person name="Ohkuma M."/>
        </authorList>
    </citation>
    <scope>NUCLEOTIDE SEQUENCE</scope>
    <source>
        <strain evidence="5">JCM 4637</strain>
    </source>
</reference>
<dbReference type="GO" id="GO:0000160">
    <property type="term" value="P:phosphorelay signal transduction system"/>
    <property type="evidence" value="ECO:0007669"/>
    <property type="project" value="InterPro"/>
</dbReference>
<dbReference type="InterPro" id="IPR001932">
    <property type="entry name" value="PPM-type_phosphatase-like_dom"/>
</dbReference>
<feature type="domain" description="Response regulatory" evidence="4">
    <location>
        <begin position="11"/>
        <end position="130"/>
    </location>
</feature>
<keyword evidence="2" id="KW-0597">Phosphoprotein</keyword>
<evidence type="ECO:0000259" key="4">
    <source>
        <dbReference type="PROSITE" id="PS50110"/>
    </source>
</evidence>
<dbReference type="InterPro" id="IPR052016">
    <property type="entry name" value="Bact_Sigma-Reg"/>
</dbReference>
<feature type="compositionally biased region" description="Pro residues" evidence="3">
    <location>
        <begin position="208"/>
        <end position="218"/>
    </location>
</feature>
<dbReference type="SMART" id="SM00448">
    <property type="entry name" value="REC"/>
    <property type="match status" value="1"/>
</dbReference>
<feature type="region of interest" description="Disordered" evidence="3">
    <location>
        <begin position="194"/>
        <end position="233"/>
    </location>
</feature>
<dbReference type="SUPFAM" id="SSF52172">
    <property type="entry name" value="CheY-like"/>
    <property type="match status" value="1"/>
</dbReference>
<protein>
    <recommendedName>
        <fullName evidence="4">Response regulatory domain-containing protein</fullName>
    </recommendedName>
</protein>
<reference evidence="5" key="1">
    <citation type="journal article" date="2014" name="Int. J. Syst. Evol. Microbiol.">
        <title>Complete genome sequence of Corynebacterium casei LMG S-19264T (=DSM 44701T), isolated from a smear-ripened cheese.</title>
        <authorList>
            <consortium name="US DOE Joint Genome Institute (JGI-PGF)"/>
            <person name="Walter F."/>
            <person name="Albersmeier A."/>
            <person name="Kalinowski J."/>
            <person name="Ruckert C."/>
        </authorList>
    </citation>
    <scope>NUCLEOTIDE SEQUENCE</scope>
    <source>
        <strain evidence="5">JCM 4637</strain>
    </source>
</reference>
<evidence type="ECO:0000256" key="3">
    <source>
        <dbReference type="SAM" id="MobiDB-lite"/>
    </source>
</evidence>
<evidence type="ECO:0000313" key="5">
    <source>
        <dbReference type="EMBL" id="GHD04662.1"/>
    </source>
</evidence>
<evidence type="ECO:0000256" key="1">
    <source>
        <dbReference type="ARBA" id="ARBA00022801"/>
    </source>
</evidence>
<name>A0A918X1Y0_9ACTN</name>
<dbReference type="Gene3D" id="3.60.40.10">
    <property type="entry name" value="PPM-type phosphatase domain"/>
    <property type="match status" value="1"/>
</dbReference>
<dbReference type="RefSeq" id="WP_189825581.1">
    <property type="nucleotide sequence ID" value="NZ_BMVC01000011.1"/>
</dbReference>
<dbReference type="EMBL" id="BMVC01000011">
    <property type="protein sequence ID" value="GHD04662.1"/>
    <property type="molecule type" value="Genomic_DNA"/>
</dbReference>
<dbReference type="SMART" id="SM00331">
    <property type="entry name" value="PP2C_SIG"/>
    <property type="match status" value="1"/>
</dbReference>
<dbReference type="SUPFAM" id="SSF81606">
    <property type="entry name" value="PP2C-like"/>
    <property type="match status" value="1"/>
</dbReference>
<feature type="modified residue" description="4-aspartylphosphate" evidence="2">
    <location>
        <position position="62"/>
    </location>
</feature>
<dbReference type="Proteomes" id="UP000638353">
    <property type="component" value="Unassembled WGS sequence"/>
</dbReference>
<dbReference type="Pfam" id="PF00072">
    <property type="entry name" value="Response_reg"/>
    <property type="match status" value="1"/>
</dbReference>
<dbReference type="AlphaFoldDB" id="A0A918X1Y0"/>
<dbReference type="InterPro" id="IPR011006">
    <property type="entry name" value="CheY-like_superfamily"/>
</dbReference>
<proteinExistence type="predicted"/>
<evidence type="ECO:0000256" key="2">
    <source>
        <dbReference type="PROSITE-ProRule" id="PRU00169"/>
    </source>
</evidence>
<sequence length="548" mass="57671">MTYPAEAAPALVLVVDDDPTNRYVVSTTLVRAGHRVLEAADGTQALALLQDAAPLPEIAIVDVRLPDMTGFEVCERIKADAATTSIPVIHMSASAITVSDRTQGLNRGADAYLAEPVAPAEMLATVTATLRYARARSRAETLARRLHRLNQATLALYSAPDARTLAQAAADSAAELLAAPAAVSLTVPQNGPYTAASPIPAGASEGPHSPPDPDPMSPHPLHGQSTRPTLVPPASSLLGARLRTLTPQQWPSAPAALAGHPHLTLVSARAKPSRPPVHLVVPATAITGLDDEEVLAQLAHACTLALEALNAYSEEHALALTLQRGFLPEFLPDTTRADLAVRYLPASRQTEIGGDFYEALICPAGLVVAVGDVAGHSLDAAMVMGQVRHALRAYATEGHPPDVVLRLLDRLLRETQPGVTVTLCVLLLENGSDTVQVANAGHLPPLLRTPDCSARFVEEHGPLLGVGLPHPPALRVDVPPGSEILLVTDGLIERRHQDVGESLQALAAAHAEGPRTPEALCTYLLERFPPDGNDDIALMSVHVNAHTA</sequence>
<dbReference type="InterPro" id="IPR001789">
    <property type="entry name" value="Sig_transdc_resp-reg_receiver"/>
</dbReference>
<accession>A0A918X1Y0</accession>
<dbReference type="PANTHER" id="PTHR43156:SF2">
    <property type="entry name" value="STAGE II SPORULATION PROTEIN E"/>
    <property type="match status" value="1"/>
</dbReference>
<comment type="caution">
    <text evidence="5">The sequence shown here is derived from an EMBL/GenBank/DDBJ whole genome shotgun (WGS) entry which is preliminary data.</text>
</comment>
<dbReference type="PANTHER" id="PTHR43156">
    <property type="entry name" value="STAGE II SPORULATION PROTEIN E-RELATED"/>
    <property type="match status" value="1"/>
</dbReference>